<keyword evidence="3 8" id="KW-0812">Transmembrane</keyword>
<keyword evidence="8" id="KW-1133">Transmembrane helix</keyword>
<dbReference type="PRINTS" id="PR00363">
    <property type="entry name" value="CYTOCHROMEB5"/>
</dbReference>
<comment type="caution">
    <text evidence="10">The sequence shown here is derived from an EMBL/GenBank/DDBJ whole genome shotgun (WGS) entry which is preliminary data.</text>
</comment>
<accession>A0A6G0XMU3</accession>
<keyword evidence="11" id="KW-1185">Reference proteome</keyword>
<dbReference type="GO" id="GO:0016020">
    <property type="term" value="C:membrane"/>
    <property type="evidence" value="ECO:0007669"/>
    <property type="project" value="UniProtKB-SubCell"/>
</dbReference>
<feature type="transmembrane region" description="Helical" evidence="8">
    <location>
        <begin position="114"/>
        <end position="130"/>
    </location>
</feature>
<evidence type="ECO:0000259" key="9">
    <source>
        <dbReference type="PROSITE" id="PS50255"/>
    </source>
</evidence>
<dbReference type="Gene3D" id="3.10.120.10">
    <property type="entry name" value="Cytochrome b5-like heme/steroid binding domain"/>
    <property type="match status" value="1"/>
</dbReference>
<dbReference type="Pfam" id="PF00173">
    <property type="entry name" value="Cyt-b5"/>
    <property type="match status" value="1"/>
</dbReference>
<dbReference type="PROSITE" id="PS50255">
    <property type="entry name" value="CYTOCHROME_B5_2"/>
    <property type="match status" value="1"/>
</dbReference>
<evidence type="ECO:0000313" key="10">
    <source>
        <dbReference type="EMBL" id="KAF0741528.1"/>
    </source>
</evidence>
<dbReference type="GO" id="GO:0046872">
    <property type="term" value="F:metal ion binding"/>
    <property type="evidence" value="ECO:0007669"/>
    <property type="project" value="UniProtKB-UniRule"/>
</dbReference>
<evidence type="ECO:0000256" key="1">
    <source>
        <dbReference type="ARBA" id="ARBA00004370"/>
    </source>
</evidence>
<feature type="domain" description="Cytochrome b5 heme-binding" evidence="9">
    <location>
        <begin position="6"/>
        <end position="86"/>
    </location>
</feature>
<protein>
    <recommendedName>
        <fullName evidence="9">Cytochrome b5 heme-binding domain-containing protein</fullName>
    </recommendedName>
</protein>
<dbReference type="AlphaFoldDB" id="A0A6G0XMU3"/>
<dbReference type="FunFam" id="3.10.120.10:FF:000002">
    <property type="entry name" value="Cytochrome b5 type B"/>
    <property type="match status" value="1"/>
</dbReference>
<evidence type="ECO:0000313" key="11">
    <source>
        <dbReference type="Proteomes" id="UP000481153"/>
    </source>
</evidence>
<evidence type="ECO:0000256" key="4">
    <source>
        <dbReference type="ARBA" id="ARBA00022723"/>
    </source>
</evidence>
<dbReference type="InterPro" id="IPR050668">
    <property type="entry name" value="Cytochrome_b5"/>
</dbReference>
<dbReference type="EMBL" id="VJMJ01000036">
    <property type="protein sequence ID" value="KAF0741528.1"/>
    <property type="molecule type" value="Genomic_DNA"/>
</dbReference>
<comment type="similarity">
    <text evidence="7 8">Belongs to the cytochrome b5 family.</text>
</comment>
<dbReference type="Proteomes" id="UP000481153">
    <property type="component" value="Unassembled WGS sequence"/>
</dbReference>
<evidence type="ECO:0000256" key="6">
    <source>
        <dbReference type="ARBA" id="ARBA00023136"/>
    </source>
</evidence>
<keyword evidence="5 8" id="KW-0408">Iron</keyword>
<evidence type="ECO:0000256" key="2">
    <source>
        <dbReference type="ARBA" id="ARBA00022617"/>
    </source>
</evidence>
<gene>
    <name evidence="10" type="ORF">Ae201684_003212</name>
</gene>
<dbReference type="PROSITE" id="PS00191">
    <property type="entry name" value="CYTOCHROME_B5_1"/>
    <property type="match status" value="1"/>
</dbReference>
<evidence type="ECO:0000256" key="5">
    <source>
        <dbReference type="ARBA" id="ARBA00023004"/>
    </source>
</evidence>
<keyword evidence="2 8" id="KW-0349">Heme</keyword>
<dbReference type="PANTHER" id="PTHR19359:SF14">
    <property type="entry name" value="CYTOCHROME B5 A"/>
    <property type="match status" value="1"/>
</dbReference>
<dbReference type="SMART" id="SM01117">
    <property type="entry name" value="Cyt-b5"/>
    <property type="match status" value="1"/>
</dbReference>
<keyword evidence="6 8" id="KW-0472">Membrane</keyword>
<dbReference type="InterPro" id="IPR001199">
    <property type="entry name" value="Cyt_B5-like_heme/steroid-bd"/>
</dbReference>
<dbReference type="PANTHER" id="PTHR19359">
    <property type="entry name" value="CYTOCHROME B5"/>
    <property type="match status" value="1"/>
</dbReference>
<keyword evidence="4 8" id="KW-0479">Metal-binding</keyword>
<proteinExistence type="inferred from homology"/>
<sequence>MAHLEIHEYSMEEVSAHNAVDDAWIVLGEEGKQKIYDITAFLDEHPGGPEILLDLAGKDAHEEFEGVGHSKEAREMIQQLCIGRVRTGKKKKPKRTRIVLPIIEKPSRKQDSRLIPLMTAFMAIFFYYLLI</sequence>
<name>A0A6G0XMU3_9STRA</name>
<evidence type="ECO:0000256" key="3">
    <source>
        <dbReference type="ARBA" id="ARBA00022692"/>
    </source>
</evidence>
<evidence type="ECO:0000256" key="7">
    <source>
        <dbReference type="ARBA" id="ARBA00038168"/>
    </source>
</evidence>
<evidence type="ECO:0000256" key="8">
    <source>
        <dbReference type="RuleBase" id="RU362121"/>
    </source>
</evidence>
<dbReference type="VEuPathDB" id="FungiDB:AeMF1_000388"/>
<organism evidence="10 11">
    <name type="scientific">Aphanomyces euteiches</name>
    <dbReference type="NCBI Taxonomy" id="100861"/>
    <lineage>
        <taxon>Eukaryota</taxon>
        <taxon>Sar</taxon>
        <taxon>Stramenopiles</taxon>
        <taxon>Oomycota</taxon>
        <taxon>Saprolegniomycetes</taxon>
        <taxon>Saprolegniales</taxon>
        <taxon>Verrucalvaceae</taxon>
        <taxon>Aphanomyces</taxon>
    </lineage>
</organism>
<dbReference type="GO" id="GO:0020037">
    <property type="term" value="F:heme binding"/>
    <property type="evidence" value="ECO:0007669"/>
    <property type="project" value="UniProtKB-UniRule"/>
</dbReference>
<dbReference type="InterPro" id="IPR036400">
    <property type="entry name" value="Cyt_B5-like_heme/steroid_sf"/>
</dbReference>
<dbReference type="SUPFAM" id="SSF55856">
    <property type="entry name" value="Cytochrome b5-like heme/steroid binding domain"/>
    <property type="match status" value="1"/>
</dbReference>
<dbReference type="InterPro" id="IPR018506">
    <property type="entry name" value="Cyt_B5_heme-BS"/>
</dbReference>
<reference evidence="10 11" key="1">
    <citation type="submission" date="2019-07" db="EMBL/GenBank/DDBJ databases">
        <title>Genomics analysis of Aphanomyces spp. identifies a new class of oomycete effector associated with host adaptation.</title>
        <authorList>
            <person name="Gaulin E."/>
        </authorList>
    </citation>
    <scope>NUCLEOTIDE SEQUENCE [LARGE SCALE GENOMIC DNA]</scope>
    <source>
        <strain evidence="10 11">ATCC 201684</strain>
    </source>
</reference>
<comment type="subcellular location">
    <subcellularLocation>
        <location evidence="1">Membrane</location>
    </subcellularLocation>
</comment>